<dbReference type="SUPFAM" id="SSF53056">
    <property type="entry name" value="beta-carbonic anhydrase, cab"/>
    <property type="match status" value="1"/>
</dbReference>
<comment type="similarity">
    <text evidence="1">Belongs to the beta-class carbonic anhydrase family.</text>
</comment>
<accession>A0ABD5U052</accession>
<keyword evidence="3 7" id="KW-0479">Metal-binding</keyword>
<dbReference type="AlphaFoldDB" id="A0ABD5U052"/>
<evidence type="ECO:0000256" key="2">
    <source>
        <dbReference type="ARBA" id="ARBA00012925"/>
    </source>
</evidence>
<gene>
    <name evidence="8" type="ORF">ACFQEV_13840</name>
</gene>
<dbReference type="InterPro" id="IPR015892">
    <property type="entry name" value="Carbonic_anhydrase_CS"/>
</dbReference>
<keyword evidence="5" id="KW-0456">Lyase</keyword>
<comment type="caution">
    <text evidence="8">The sequence shown here is derived from an EMBL/GenBank/DDBJ whole genome shotgun (WGS) entry which is preliminary data.</text>
</comment>
<reference evidence="8 9" key="1">
    <citation type="journal article" date="2019" name="Int. J. Syst. Evol. Microbiol.">
        <title>The Global Catalogue of Microorganisms (GCM) 10K type strain sequencing project: providing services to taxonomists for standard genome sequencing and annotation.</title>
        <authorList>
            <consortium name="The Broad Institute Genomics Platform"/>
            <consortium name="The Broad Institute Genome Sequencing Center for Infectious Disease"/>
            <person name="Wu L."/>
            <person name="Ma J."/>
        </authorList>
    </citation>
    <scope>NUCLEOTIDE SEQUENCE [LARGE SCALE GENOMIC DNA]</scope>
    <source>
        <strain evidence="8 9">YIM 94188</strain>
    </source>
</reference>
<evidence type="ECO:0000256" key="4">
    <source>
        <dbReference type="ARBA" id="ARBA00022833"/>
    </source>
</evidence>
<feature type="binding site" evidence="7">
    <location>
        <position position="41"/>
    </location>
    <ligand>
        <name>Zn(2+)</name>
        <dbReference type="ChEBI" id="CHEBI:29105"/>
    </ligand>
</feature>
<dbReference type="GO" id="GO:0046872">
    <property type="term" value="F:metal ion binding"/>
    <property type="evidence" value="ECO:0007669"/>
    <property type="project" value="UniProtKB-KW"/>
</dbReference>
<comment type="catalytic activity">
    <reaction evidence="6">
        <text>hydrogencarbonate + H(+) = CO2 + H2O</text>
        <dbReference type="Rhea" id="RHEA:10748"/>
        <dbReference type="ChEBI" id="CHEBI:15377"/>
        <dbReference type="ChEBI" id="CHEBI:15378"/>
        <dbReference type="ChEBI" id="CHEBI:16526"/>
        <dbReference type="ChEBI" id="CHEBI:17544"/>
        <dbReference type="EC" id="4.2.1.1"/>
    </reaction>
</comment>
<dbReference type="PROSITE" id="PS00704">
    <property type="entry name" value="PROK_CO2_ANHYDRASE_1"/>
    <property type="match status" value="1"/>
</dbReference>
<evidence type="ECO:0000256" key="5">
    <source>
        <dbReference type="ARBA" id="ARBA00023239"/>
    </source>
</evidence>
<keyword evidence="4 7" id="KW-0862">Zinc</keyword>
<dbReference type="PANTHER" id="PTHR11002:SF76">
    <property type="entry name" value="CARBONIC ANHYDRASE"/>
    <property type="match status" value="1"/>
</dbReference>
<dbReference type="EMBL" id="JBHSXH010000015">
    <property type="protein sequence ID" value="MFC6826065.1"/>
    <property type="molecule type" value="Genomic_DNA"/>
</dbReference>
<dbReference type="InterPro" id="IPR001765">
    <property type="entry name" value="Carbonic_anhydrase"/>
</dbReference>
<keyword evidence="9" id="KW-1185">Reference proteome</keyword>
<evidence type="ECO:0000256" key="6">
    <source>
        <dbReference type="ARBA" id="ARBA00048348"/>
    </source>
</evidence>
<evidence type="ECO:0000313" key="8">
    <source>
        <dbReference type="EMBL" id="MFC6826065.1"/>
    </source>
</evidence>
<dbReference type="SMART" id="SM00947">
    <property type="entry name" value="Pro_CA"/>
    <property type="match status" value="1"/>
</dbReference>
<proteinExistence type="inferred from homology"/>
<protein>
    <recommendedName>
        <fullName evidence="2">carbonic anhydrase</fullName>
        <ecNumber evidence="2">4.2.1.1</ecNumber>
    </recommendedName>
</protein>
<evidence type="ECO:0000256" key="3">
    <source>
        <dbReference type="ARBA" id="ARBA00022723"/>
    </source>
</evidence>
<dbReference type="InterPro" id="IPR036874">
    <property type="entry name" value="Carbonic_anhydrase_sf"/>
</dbReference>
<evidence type="ECO:0000313" key="9">
    <source>
        <dbReference type="Proteomes" id="UP001596408"/>
    </source>
</evidence>
<dbReference type="PANTHER" id="PTHR11002">
    <property type="entry name" value="CARBONIC ANHYDRASE"/>
    <property type="match status" value="1"/>
</dbReference>
<dbReference type="EC" id="4.2.1.1" evidence="2"/>
<sequence length="232" mass="24854">MVSNGLRRLLEGNERHVRDTAADHFSGLREGQDPDVVTVSCSDSRVPAEGAWDVAEAGELFTSVNVGNQAWTDADGELVANDAVGYAVDSLDVDDAVVLGHTGCGAVTAAYRAVSGEGGDALPGVEQAISRLVPYVEAAAEEGIYDEETETETGEAVNRLVEYLVREQVKFLVESDAVPEDVTVSGFVYDFQRAYGDDDGAAYLVSVDGETDGDALRERVPEEYEDRVRSLL</sequence>
<dbReference type="Proteomes" id="UP001596408">
    <property type="component" value="Unassembled WGS sequence"/>
</dbReference>
<evidence type="ECO:0000256" key="1">
    <source>
        <dbReference type="ARBA" id="ARBA00006217"/>
    </source>
</evidence>
<name>A0ABD5U052_9EURY</name>
<comment type="cofactor">
    <cofactor evidence="7">
        <name>Zn(2+)</name>
        <dbReference type="ChEBI" id="CHEBI:29105"/>
    </cofactor>
    <text evidence="7">Binds 1 zinc ion per subunit.</text>
</comment>
<dbReference type="Gene3D" id="3.40.1050.10">
    <property type="entry name" value="Carbonic anhydrase"/>
    <property type="match status" value="1"/>
</dbReference>
<dbReference type="RefSeq" id="WP_379697101.1">
    <property type="nucleotide sequence ID" value="NZ_JBHSXH010000015.1"/>
</dbReference>
<feature type="binding site" evidence="7">
    <location>
        <position position="101"/>
    </location>
    <ligand>
        <name>Zn(2+)</name>
        <dbReference type="ChEBI" id="CHEBI:29105"/>
    </ligand>
</feature>
<evidence type="ECO:0000256" key="7">
    <source>
        <dbReference type="PIRSR" id="PIRSR601765-2"/>
    </source>
</evidence>
<dbReference type="GO" id="GO:0004089">
    <property type="term" value="F:carbonate dehydratase activity"/>
    <property type="evidence" value="ECO:0007669"/>
    <property type="project" value="UniProtKB-EC"/>
</dbReference>
<feature type="binding site" evidence="7">
    <location>
        <position position="104"/>
    </location>
    <ligand>
        <name>Zn(2+)</name>
        <dbReference type="ChEBI" id="CHEBI:29105"/>
    </ligand>
</feature>
<organism evidence="8 9">
    <name type="scientific">Halopelagius fulvigenes</name>
    <dbReference type="NCBI Taxonomy" id="1198324"/>
    <lineage>
        <taxon>Archaea</taxon>
        <taxon>Methanobacteriati</taxon>
        <taxon>Methanobacteriota</taxon>
        <taxon>Stenosarchaea group</taxon>
        <taxon>Halobacteria</taxon>
        <taxon>Halobacteriales</taxon>
        <taxon>Haloferacaceae</taxon>
    </lineage>
</organism>
<dbReference type="Pfam" id="PF00484">
    <property type="entry name" value="Pro_CA"/>
    <property type="match status" value="1"/>
</dbReference>